<organism evidence="1 2">
    <name type="scientific">Leeuwenhoekiella aestuarii</name>
    <dbReference type="NCBI Taxonomy" id="2249426"/>
    <lineage>
        <taxon>Bacteria</taxon>
        <taxon>Pseudomonadati</taxon>
        <taxon>Bacteroidota</taxon>
        <taxon>Flavobacteriia</taxon>
        <taxon>Flavobacteriales</taxon>
        <taxon>Flavobacteriaceae</taxon>
        <taxon>Leeuwenhoekiella</taxon>
    </lineage>
</organism>
<protein>
    <recommendedName>
        <fullName evidence="3">DUF1853 family protein</fullName>
    </recommendedName>
</protein>
<proteinExistence type="predicted"/>
<dbReference type="Proteomes" id="UP000289821">
    <property type="component" value="Unassembled WGS sequence"/>
</dbReference>
<keyword evidence="2" id="KW-1185">Reference proteome</keyword>
<name>A0A4Q0NUS0_9FLAO</name>
<dbReference type="RefSeq" id="WP_128760887.1">
    <property type="nucleotide sequence ID" value="NZ_QOVI01000003.1"/>
</dbReference>
<dbReference type="AlphaFoldDB" id="A0A4Q0NUS0"/>
<dbReference type="InterPro" id="IPR015003">
    <property type="entry name" value="DUF1853"/>
</dbReference>
<gene>
    <name evidence="1" type="ORF">DSM04_103182</name>
</gene>
<accession>A0A4Q0NUS0</accession>
<dbReference type="Pfam" id="PF08907">
    <property type="entry name" value="DUF1853"/>
    <property type="match status" value="1"/>
</dbReference>
<dbReference type="EMBL" id="QOVI01000003">
    <property type="protein sequence ID" value="RXG15294.1"/>
    <property type="molecule type" value="Genomic_DNA"/>
</dbReference>
<comment type="caution">
    <text evidence="1">The sequence shown here is derived from an EMBL/GenBank/DDBJ whole genome shotgun (WGS) entry which is preliminary data.</text>
</comment>
<sequence length="272" mass="32391">MISSLQQQYIGFLNTPQLLFNPDEFPYSNFQLTEVRENLPKDFKMPDSIRLGQRMEVLMEAALSSHRYQILSKNLQVIAKKQTLGELDFIVKDLTLKKTIHLEMVYKFYFYRPELTGSWIDKLIGPNAKDALRFKLNKLKSHQFPILYRTETANYLKTLDLKAEKLLQQMSFKAQIYLPLNHKINEVEISKDPIQGFYFRLEELEFFNKTDFSFYIPSKNDWVSAPILKTTQTDRFSVFYKKINAALKEQRSCMFWVFESDTKVQRHFATWW</sequence>
<evidence type="ECO:0000313" key="1">
    <source>
        <dbReference type="EMBL" id="RXG15294.1"/>
    </source>
</evidence>
<evidence type="ECO:0008006" key="3">
    <source>
        <dbReference type="Google" id="ProtNLM"/>
    </source>
</evidence>
<reference evidence="1 2" key="1">
    <citation type="submission" date="2018-07" db="EMBL/GenBank/DDBJ databases">
        <title>Leeuwenhoekiella genomics.</title>
        <authorList>
            <person name="Tahon G."/>
            <person name="Willems A."/>
        </authorList>
    </citation>
    <scope>NUCLEOTIDE SEQUENCE [LARGE SCALE GENOMIC DNA]</scope>
    <source>
        <strain evidence="1 2">R-50232</strain>
    </source>
</reference>
<evidence type="ECO:0000313" key="2">
    <source>
        <dbReference type="Proteomes" id="UP000289821"/>
    </source>
</evidence>